<accession>A0AAE0WEK8</accession>
<dbReference type="Proteomes" id="UP001195483">
    <property type="component" value="Unassembled WGS sequence"/>
</dbReference>
<reference evidence="1" key="2">
    <citation type="journal article" date="2021" name="Genome Biol. Evol.">
        <title>Developing a high-quality reference genome for a parasitic bivalve with doubly uniparental inheritance (Bivalvia: Unionida).</title>
        <authorList>
            <person name="Smith C.H."/>
        </authorList>
    </citation>
    <scope>NUCLEOTIDE SEQUENCE</scope>
    <source>
        <strain evidence="1">CHS0354</strain>
        <tissue evidence="1">Mantle</tissue>
    </source>
</reference>
<keyword evidence="2" id="KW-1185">Reference proteome</keyword>
<proteinExistence type="predicted"/>
<reference evidence="1" key="3">
    <citation type="submission" date="2023-05" db="EMBL/GenBank/DDBJ databases">
        <authorList>
            <person name="Smith C.H."/>
        </authorList>
    </citation>
    <scope>NUCLEOTIDE SEQUENCE</scope>
    <source>
        <strain evidence="1">CHS0354</strain>
        <tissue evidence="1">Mantle</tissue>
    </source>
</reference>
<evidence type="ECO:0000313" key="2">
    <source>
        <dbReference type="Proteomes" id="UP001195483"/>
    </source>
</evidence>
<protein>
    <submittedName>
        <fullName evidence="1">Uncharacterized protein</fullName>
    </submittedName>
</protein>
<evidence type="ECO:0000313" key="1">
    <source>
        <dbReference type="EMBL" id="KAK3611354.1"/>
    </source>
</evidence>
<sequence length="99" mass="11594">MGWARAFVSRLFHFTERVQNAQALIFKKSKNKAVVLGSRFVARMSNLAGRDQLLNIDRLTYHSGTFSLARMWQLYTMTSPKKSLKKRRRSRDLDSSWLL</sequence>
<comment type="caution">
    <text evidence="1">The sequence shown here is derived from an EMBL/GenBank/DDBJ whole genome shotgun (WGS) entry which is preliminary data.</text>
</comment>
<name>A0AAE0WEK8_9BIVA</name>
<gene>
    <name evidence="1" type="ORF">CHS0354_025882</name>
</gene>
<reference evidence="1" key="1">
    <citation type="journal article" date="2021" name="Genome Biol. Evol.">
        <title>A High-Quality Reference Genome for a Parasitic Bivalve with Doubly Uniparental Inheritance (Bivalvia: Unionida).</title>
        <authorList>
            <person name="Smith C.H."/>
        </authorList>
    </citation>
    <scope>NUCLEOTIDE SEQUENCE</scope>
    <source>
        <strain evidence="1">CHS0354</strain>
    </source>
</reference>
<organism evidence="1 2">
    <name type="scientific">Potamilus streckersoni</name>
    <dbReference type="NCBI Taxonomy" id="2493646"/>
    <lineage>
        <taxon>Eukaryota</taxon>
        <taxon>Metazoa</taxon>
        <taxon>Spiralia</taxon>
        <taxon>Lophotrochozoa</taxon>
        <taxon>Mollusca</taxon>
        <taxon>Bivalvia</taxon>
        <taxon>Autobranchia</taxon>
        <taxon>Heteroconchia</taxon>
        <taxon>Palaeoheterodonta</taxon>
        <taxon>Unionida</taxon>
        <taxon>Unionoidea</taxon>
        <taxon>Unionidae</taxon>
        <taxon>Ambleminae</taxon>
        <taxon>Lampsilini</taxon>
        <taxon>Potamilus</taxon>
    </lineage>
</organism>
<dbReference type="AlphaFoldDB" id="A0AAE0WEK8"/>
<dbReference type="EMBL" id="JAEAOA010001548">
    <property type="protein sequence ID" value="KAK3611354.1"/>
    <property type="molecule type" value="Genomic_DNA"/>
</dbReference>